<accession>A0A7S1X295</accession>
<dbReference type="AlphaFoldDB" id="A0A7S1X295"/>
<dbReference type="SUPFAM" id="SSF52540">
    <property type="entry name" value="P-loop containing nucleoside triphosphate hydrolases"/>
    <property type="match status" value="1"/>
</dbReference>
<feature type="region of interest" description="Disordered" evidence="1">
    <location>
        <begin position="326"/>
        <end position="345"/>
    </location>
</feature>
<feature type="chain" id="PRO_5030666916" description="Sulfotransferase" evidence="2">
    <location>
        <begin position="26"/>
        <end position="345"/>
    </location>
</feature>
<feature type="signal peptide" evidence="2">
    <location>
        <begin position="1"/>
        <end position="25"/>
    </location>
</feature>
<evidence type="ECO:0000313" key="3">
    <source>
        <dbReference type="EMBL" id="CAD9204356.1"/>
    </source>
</evidence>
<dbReference type="InterPro" id="IPR027417">
    <property type="entry name" value="P-loop_NTPase"/>
</dbReference>
<gene>
    <name evidence="3" type="ORF">TCHU04912_LOCUS6591</name>
</gene>
<dbReference type="Gene3D" id="3.40.50.300">
    <property type="entry name" value="P-loop containing nucleotide triphosphate hydrolases"/>
    <property type="match status" value="1"/>
</dbReference>
<name>A0A7S1X295_9CHLO</name>
<evidence type="ECO:0000256" key="1">
    <source>
        <dbReference type="SAM" id="MobiDB-lite"/>
    </source>
</evidence>
<organism evidence="3">
    <name type="scientific">Tetraselmis chuii</name>
    <dbReference type="NCBI Taxonomy" id="63592"/>
    <lineage>
        <taxon>Eukaryota</taxon>
        <taxon>Viridiplantae</taxon>
        <taxon>Chlorophyta</taxon>
        <taxon>core chlorophytes</taxon>
        <taxon>Chlorodendrophyceae</taxon>
        <taxon>Chlorodendrales</taxon>
        <taxon>Chlorodendraceae</taxon>
        <taxon>Tetraselmis</taxon>
    </lineage>
</organism>
<dbReference type="EMBL" id="HBGG01012883">
    <property type="protein sequence ID" value="CAD9204356.1"/>
    <property type="molecule type" value="Transcribed_RNA"/>
</dbReference>
<dbReference type="Pfam" id="PF13469">
    <property type="entry name" value="Sulfotransfer_3"/>
    <property type="match status" value="1"/>
</dbReference>
<evidence type="ECO:0008006" key="4">
    <source>
        <dbReference type="Google" id="ProtNLM"/>
    </source>
</evidence>
<reference evidence="3" key="1">
    <citation type="submission" date="2021-01" db="EMBL/GenBank/DDBJ databases">
        <authorList>
            <person name="Corre E."/>
            <person name="Pelletier E."/>
            <person name="Niang G."/>
            <person name="Scheremetjew M."/>
            <person name="Finn R."/>
            <person name="Kale V."/>
            <person name="Holt S."/>
            <person name="Cochrane G."/>
            <person name="Meng A."/>
            <person name="Brown T."/>
            <person name="Cohen L."/>
        </authorList>
    </citation>
    <scope>NUCLEOTIDE SEQUENCE</scope>
    <source>
        <strain evidence="3">PLY429</strain>
    </source>
</reference>
<keyword evidence="2" id="KW-0732">Signal</keyword>
<protein>
    <recommendedName>
        <fullName evidence="4">Sulfotransferase</fullName>
    </recommendedName>
</protein>
<sequence length="345" mass="38512">MTTLTLPAVLILTLLLLAPIVPTDAGRISSGFFHDLSGLLHTHRTQGGTQDGLASGAAPPIDDLRPDVCDLCADNWLFVLAAGGRTGSTTAMSMFNSVPGFEIGGEHMAVLDAEQDYLQHVVQTERAKGLAFQHRPHDLHALRCSMQDRMKRLVFGTDFEQLAREVRVLGFKEIRYLTLDKMAFIASVFPCARFVFTYRNETETAVRADGFQHVDLPHLWNQAGMLYKHLANEFPQQMDMLAVENLTTERYNTILHELLGVEGCLFTKIFHENAGGGYTRNDSHPVKRAGVLIDGECDFSGVDFRLPAEAQARNAERWEALLQESKAHNKWQNHDETGQKNGNHL</sequence>
<evidence type="ECO:0000256" key="2">
    <source>
        <dbReference type="SAM" id="SignalP"/>
    </source>
</evidence>
<proteinExistence type="predicted"/>